<dbReference type="AlphaFoldDB" id="K9W904"/>
<organism evidence="1 2">
    <name type="scientific">Allocoleopsis franciscana PCC 7113</name>
    <dbReference type="NCBI Taxonomy" id="1173027"/>
    <lineage>
        <taxon>Bacteria</taxon>
        <taxon>Bacillati</taxon>
        <taxon>Cyanobacteriota</taxon>
        <taxon>Cyanophyceae</taxon>
        <taxon>Coleofasciculales</taxon>
        <taxon>Coleofasciculaceae</taxon>
        <taxon>Allocoleopsis</taxon>
        <taxon>Allocoleopsis franciscana</taxon>
    </lineage>
</organism>
<dbReference type="EMBL" id="CP003630">
    <property type="protein sequence ID" value="AFZ16880.1"/>
    <property type="molecule type" value="Genomic_DNA"/>
</dbReference>
<proteinExistence type="predicted"/>
<dbReference type="Proteomes" id="UP000010471">
    <property type="component" value="Chromosome"/>
</dbReference>
<dbReference type="HOGENOM" id="CLU_191595_0_0_3"/>
<dbReference type="eggNOG" id="ENOG5033E3C">
    <property type="taxonomic scope" value="Bacteria"/>
</dbReference>
<dbReference type="RefSeq" id="WP_015181040.1">
    <property type="nucleotide sequence ID" value="NC_019738.1"/>
</dbReference>
<dbReference type="OrthoDB" id="573792at2"/>
<evidence type="ECO:0000313" key="1">
    <source>
        <dbReference type="EMBL" id="AFZ16880.1"/>
    </source>
</evidence>
<accession>K9W904</accession>
<sequence>MTISPRRVYAQLRKIDQVDSMTSALYRELAQDVLATPGVSIAMKQAIAERLNQANRRLGRQTVGGEDSY</sequence>
<evidence type="ECO:0000313" key="2">
    <source>
        <dbReference type="Proteomes" id="UP000010471"/>
    </source>
</evidence>
<dbReference type="KEGG" id="mic:Mic7113_0985"/>
<name>K9W904_9CYAN</name>
<reference evidence="1 2" key="1">
    <citation type="submission" date="2012-06" db="EMBL/GenBank/DDBJ databases">
        <title>Finished chromosome of genome of Microcoleus sp. PCC 7113.</title>
        <authorList>
            <consortium name="US DOE Joint Genome Institute"/>
            <person name="Gugger M."/>
            <person name="Coursin T."/>
            <person name="Rippka R."/>
            <person name="Tandeau De Marsac N."/>
            <person name="Huntemann M."/>
            <person name="Wei C.-L."/>
            <person name="Han J."/>
            <person name="Detter J.C."/>
            <person name="Han C."/>
            <person name="Tapia R."/>
            <person name="Chen A."/>
            <person name="Kyrpides N."/>
            <person name="Mavromatis K."/>
            <person name="Markowitz V."/>
            <person name="Szeto E."/>
            <person name="Ivanova N."/>
            <person name="Pagani I."/>
            <person name="Pati A."/>
            <person name="Goodwin L."/>
            <person name="Nordberg H.P."/>
            <person name="Cantor M.N."/>
            <person name="Hua S.X."/>
            <person name="Woyke T."/>
            <person name="Kerfeld C.A."/>
        </authorList>
    </citation>
    <scope>NUCLEOTIDE SEQUENCE [LARGE SCALE GENOMIC DNA]</scope>
    <source>
        <strain evidence="1 2">PCC 7113</strain>
    </source>
</reference>
<keyword evidence="2" id="KW-1185">Reference proteome</keyword>
<gene>
    <name evidence="1" type="ORF">Mic7113_0985</name>
</gene>
<protein>
    <submittedName>
        <fullName evidence="1">Uncharacterized protein</fullName>
    </submittedName>
</protein>